<sequence length="330" mass="36434">MLKSRSQKLLMVTLVFALMLTLIPTMPAFAEGETMTMKQLYYSVWPEYDKAPDVLVIYSGVFVNDTGAPFQGELRYKVPKNANINMVCETEKGMLCQKYVVDKDNPDYDVIVWKPSHPVEPGAEFPVMMEYYHQPFAAGSSPKAFTETFRPAFPVETLAVDIKAPTGASEIALTPEAQQTESDAEGFTSYYYQYTNLTNEDAFTFDVSYVRESNEPSVDPGTGQGAPQEDSSSQAGSTNTMVIVLLLVFVALLSVFLFIAINNNNKQNQNKGKGKKGNKGNQGKGGGKGASAKKSSGKTSAEEKRKLRKMLIDGKISEETYHQLLEEIDD</sequence>
<evidence type="ECO:0008006" key="6">
    <source>
        <dbReference type="Google" id="ProtNLM"/>
    </source>
</evidence>
<keyword evidence="2" id="KW-1133">Transmembrane helix</keyword>
<feature type="transmembrane region" description="Helical" evidence="2">
    <location>
        <begin position="241"/>
        <end position="261"/>
    </location>
</feature>
<evidence type="ECO:0000256" key="1">
    <source>
        <dbReference type="SAM" id="MobiDB-lite"/>
    </source>
</evidence>
<feature type="signal peptide" evidence="3">
    <location>
        <begin position="1"/>
        <end position="30"/>
    </location>
</feature>
<proteinExistence type="predicted"/>
<keyword evidence="5" id="KW-1185">Reference proteome</keyword>
<dbReference type="EMBL" id="CP121694">
    <property type="protein sequence ID" value="WRO20698.1"/>
    <property type="molecule type" value="Genomic_DNA"/>
</dbReference>
<evidence type="ECO:0000313" key="5">
    <source>
        <dbReference type="Proteomes" id="UP001329915"/>
    </source>
</evidence>
<reference evidence="4 5" key="1">
    <citation type="submission" date="2023-04" db="EMBL/GenBank/DDBJ databases">
        <authorList>
            <person name="Hsu D."/>
        </authorList>
    </citation>
    <scope>NUCLEOTIDE SEQUENCE [LARGE SCALE GENOMIC DNA]</scope>
    <source>
        <strain evidence="4 5">MK1</strain>
    </source>
</reference>
<keyword evidence="3" id="KW-0732">Signal</keyword>
<organism evidence="4 5">
    <name type="scientific">Metallumcola ferriviriculae</name>
    <dbReference type="NCBI Taxonomy" id="3039180"/>
    <lineage>
        <taxon>Bacteria</taxon>
        <taxon>Bacillati</taxon>
        <taxon>Bacillota</taxon>
        <taxon>Clostridia</taxon>
        <taxon>Neomoorellales</taxon>
        <taxon>Desulfitibacteraceae</taxon>
        <taxon>Metallumcola</taxon>
    </lineage>
</organism>
<dbReference type="AlphaFoldDB" id="A0AAU0UNC6"/>
<dbReference type="KEGG" id="dbc:MFMK1_000487"/>
<evidence type="ECO:0000313" key="4">
    <source>
        <dbReference type="EMBL" id="WRO20698.1"/>
    </source>
</evidence>
<keyword evidence="2" id="KW-0472">Membrane</keyword>
<keyword evidence="2" id="KW-0812">Transmembrane</keyword>
<accession>A0AAU0UNC6</accession>
<gene>
    <name evidence="4" type="ORF">MFMK1_000487</name>
</gene>
<evidence type="ECO:0000256" key="2">
    <source>
        <dbReference type="SAM" id="Phobius"/>
    </source>
</evidence>
<name>A0AAU0UNC6_9FIRM</name>
<feature type="region of interest" description="Disordered" evidence="1">
    <location>
        <begin position="213"/>
        <end position="235"/>
    </location>
</feature>
<feature type="region of interest" description="Disordered" evidence="1">
    <location>
        <begin position="267"/>
        <end position="306"/>
    </location>
</feature>
<feature type="compositionally biased region" description="Gly residues" evidence="1">
    <location>
        <begin position="280"/>
        <end position="289"/>
    </location>
</feature>
<dbReference type="Proteomes" id="UP001329915">
    <property type="component" value="Chromosome"/>
</dbReference>
<protein>
    <recommendedName>
        <fullName evidence="6">SHOCT domain-containing protein</fullName>
    </recommendedName>
</protein>
<feature type="chain" id="PRO_5043737149" description="SHOCT domain-containing protein" evidence="3">
    <location>
        <begin position="31"/>
        <end position="330"/>
    </location>
</feature>
<evidence type="ECO:0000256" key="3">
    <source>
        <dbReference type="SAM" id="SignalP"/>
    </source>
</evidence>
<dbReference type="RefSeq" id="WP_366923584.1">
    <property type="nucleotide sequence ID" value="NZ_CP121694.1"/>
</dbReference>